<reference evidence="3" key="1">
    <citation type="journal article" date="2011" name="Environ. Microbiol.">
        <title>Time-series analyses of Monterey Bay coastal microbial picoplankton using a 'genome proxy' microarray.</title>
        <authorList>
            <person name="Rich V.I."/>
            <person name="Pham V.D."/>
            <person name="Eppley J."/>
            <person name="Shi Y."/>
            <person name="DeLong E.F."/>
        </authorList>
    </citation>
    <scope>NUCLEOTIDE SEQUENCE</scope>
</reference>
<feature type="transmembrane region" description="Helical" evidence="1">
    <location>
        <begin position="36"/>
        <end position="55"/>
    </location>
</feature>
<feature type="transmembrane region" description="Helical" evidence="1">
    <location>
        <begin position="141"/>
        <end position="162"/>
    </location>
</feature>
<feature type="transmembrane region" description="Helical" evidence="1">
    <location>
        <begin position="101"/>
        <end position="120"/>
    </location>
</feature>
<protein>
    <recommendedName>
        <fullName evidence="2">DUF6644 domain-containing protein</fullName>
    </recommendedName>
</protein>
<keyword evidence="1" id="KW-0812">Transmembrane</keyword>
<evidence type="ECO:0000313" key="3">
    <source>
        <dbReference type="EMBL" id="ADI18583.1"/>
    </source>
</evidence>
<dbReference type="Pfam" id="PF20349">
    <property type="entry name" value="DUF6644"/>
    <property type="match status" value="1"/>
</dbReference>
<sequence>MINELLLQFGQWMEAQQYSQMLVAGYYSYSWLEATHVLSLMLCIGSLFIIDFRMLGLVMPNVPATTIAARLHKPMIIGFVIMFFTGVLLVYAKPVETIQSLWFRIKMLLLVLAFINAWVFNTRMQAADGSWDMDPLAPKPLRVGAIISLVLWCGVVTMGRYIPYDWVDCANTDNPTILWAAGCVEQLRAL</sequence>
<proteinExistence type="predicted"/>
<dbReference type="AlphaFoldDB" id="E0XVZ2"/>
<accession>E0XVZ2</accession>
<dbReference type="EMBL" id="GU474894">
    <property type="protein sequence ID" value="ADI18583.1"/>
    <property type="molecule type" value="Genomic_DNA"/>
</dbReference>
<organism evidence="3">
    <name type="scientific">uncultured Oceanospirillales bacterium HF4000_23O15</name>
    <dbReference type="NCBI Taxonomy" id="710746"/>
    <lineage>
        <taxon>Bacteria</taxon>
        <taxon>Pseudomonadati</taxon>
        <taxon>Pseudomonadota</taxon>
        <taxon>Gammaproteobacteria</taxon>
        <taxon>Oceanospirillales</taxon>
        <taxon>environmental samples</taxon>
    </lineage>
</organism>
<feature type="domain" description="DUF6644" evidence="2">
    <location>
        <begin position="30"/>
        <end position="164"/>
    </location>
</feature>
<feature type="transmembrane region" description="Helical" evidence="1">
    <location>
        <begin position="76"/>
        <end position="95"/>
    </location>
</feature>
<keyword evidence="1" id="KW-0472">Membrane</keyword>
<evidence type="ECO:0000259" key="2">
    <source>
        <dbReference type="Pfam" id="PF20349"/>
    </source>
</evidence>
<evidence type="ECO:0000256" key="1">
    <source>
        <dbReference type="SAM" id="Phobius"/>
    </source>
</evidence>
<dbReference type="InterPro" id="IPR046586">
    <property type="entry name" value="DUF6644"/>
</dbReference>
<name>E0XVZ2_9GAMM</name>
<keyword evidence="1" id="KW-1133">Transmembrane helix</keyword>